<evidence type="ECO:0000256" key="8">
    <source>
        <dbReference type="ARBA" id="ARBA00022695"/>
    </source>
</evidence>
<dbReference type="GO" id="GO:0005524">
    <property type="term" value="F:ATP binding"/>
    <property type="evidence" value="ECO:0007669"/>
    <property type="project" value="UniProtKB-UniRule"/>
</dbReference>
<dbReference type="PANTHER" id="PTHR17490:SF16">
    <property type="entry name" value="THREONYLCARBAMOYL-AMP SYNTHASE"/>
    <property type="match status" value="1"/>
</dbReference>
<sequence length="348" mass="36450">METKHFVVDRNSPDRAQLSEAAVYIKAGALVAFPTETVYGLGADGLNAAAVERIYAAKGRPSDNPLILHIADRQEVARLAVSIPANAEVLMKTFWPGPLTVILERAAIVPDRTTGGLDTVAIRLPDSSVARELIRLAGTPLAAPSANISGRPSPTNAADVLADLAGKIAAVVDAGDCAIGVESTIVDCTTPVPTLLRPGGITLEQLLATLGEVEVDAALAAADAAPRAPGMKYTHYAPKVPMTLLEVAPAEAVPVLLRELAGAEKQGLRAGVVAFDETLALLPDKPVKASLGCKRDAGEAAARLYTVLRYFDDKPVDVIYAEGVSEQGLGLAVMNRLRKASGYRIIKK</sequence>
<evidence type="ECO:0000256" key="13">
    <source>
        <dbReference type="PIRNR" id="PIRNR004930"/>
    </source>
</evidence>
<proteinExistence type="inferred from homology"/>
<dbReference type="NCBIfam" id="TIGR00057">
    <property type="entry name" value="L-threonylcarbamoyladenylate synthase"/>
    <property type="match status" value="1"/>
</dbReference>
<evidence type="ECO:0000256" key="11">
    <source>
        <dbReference type="ARBA" id="ARBA00029774"/>
    </source>
</evidence>
<dbReference type="GO" id="GO:0000049">
    <property type="term" value="F:tRNA binding"/>
    <property type="evidence" value="ECO:0007669"/>
    <property type="project" value="TreeGrafter"/>
</dbReference>
<feature type="binding site" evidence="14">
    <location>
        <position position="123"/>
    </location>
    <ligand>
        <name>L-threonine</name>
        <dbReference type="ChEBI" id="CHEBI:57926"/>
    </ligand>
</feature>
<feature type="binding site" evidence="14">
    <location>
        <position position="60"/>
    </location>
    <ligand>
        <name>ATP</name>
        <dbReference type="ChEBI" id="CHEBI:30616"/>
    </ligand>
</feature>
<evidence type="ECO:0000256" key="5">
    <source>
        <dbReference type="ARBA" id="ARBA00022490"/>
    </source>
</evidence>
<feature type="domain" description="YrdC-like" evidence="15">
    <location>
        <begin position="15"/>
        <end position="201"/>
    </location>
</feature>
<dbReference type="EC" id="2.7.7.87" evidence="3 13"/>
<feature type="binding site" evidence="14">
    <location>
        <position position="153"/>
    </location>
    <ligand>
        <name>ATP</name>
        <dbReference type="ChEBI" id="CHEBI:30616"/>
    </ligand>
</feature>
<dbReference type="InterPro" id="IPR005145">
    <property type="entry name" value="Sua5_C"/>
</dbReference>
<dbReference type="AlphaFoldDB" id="A0A1H8PV66"/>
<dbReference type="Gene3D" id="3.40.50.11030">
    <property type="entry name" value="Threonylcarbamoyl-AMP synthase, C-terminal domain"/>
    <property type="match status" value="1"/>
</dbReference>
<keyword evidence="9 13" id="KW-0547">Nucleotide-binding</keyword>
<dbReference type="GO" id="GO:0003725">
    <property type="term" value="F:double-stranded RNA binding"/>
    <property type="evidence" value="ECO:0007669"/>
    <property type="project" value="UniProtKB-UniRule"/>
</dbReference>
<evidence type="ECO:0000256" key="10">
    <source>
        <dbReference type="ARBA" id="ARBA00022840"/>
    </source>
</evidence>
<dbReference type="Proteomes" id="UP000198847">
    <property type="component" value="Unassembled WGS sequence"/>
</dbReference>
<reference evidence="16 17" key="1">
    <citation type="submission" date="2016-10" db="EMBL/GenBank/DDBJ databases">
        <authorList>
            <person name="de Groot N.N."/>
        </authorList>
    </citation>
    <scope>NUCLEOTIDE SEQUENCE [LARGE SCALE GENOMIC DNA]</scope>
    <source>
        <strain evidence="16 17">DSM 13305</strain>
    </source>
</reference>
<dbReference type="SUPFAM" id="SSF55821">
    <property type="entry name" value="YrdC/RibB"/>
    <property type="match status" value="1"/>
</dbReference>
<dbReference type="PROSITE" id="PS51163">
    <property type="entry name" value="YRDC"/>
    <property type="match status" value="1"/>
</dbReference>
<keyword evidence="6 13" id="KW-0808">Transferase</keyword>
<keyword evidence="8 13" id="KW-0548">Nucleotidyltransferase</keyword>
<dbReference type="Pfam" id="PF03481">
    <property type="entry name" value="Sua5_C"/>
    <property type="match status" value="1"/>
</dbReference>
<comment type="subcellular location">
    <subcellularLocation>
        <location evidence="1 13">Cytoplasm</location>
    </subcellularLocation>
</comment>
<dbReference type="RefSeq" id="WP_091743808.1">
    <property type="nucleotide sequence ID" value="NZ_FODY01000002.1"/>
</dbReference>
<feature type="binding site" evidence="14">
    <location>
        <position position="197"/>
    </location>
    <ligand>
        <name>ATP</name>
        <dbReference type="ChEBI" id="CHEBI:30616"/>
    </ligand>
</feature>
<evidence type="ECO:0000259" key="15">
    <source>
        <dbReference type="PROSITE" id="PS51163"/>
    </source>
</evidence>
<feature type="binding site" evidence="14">
    <location>
        <position position="69"/>
    </location>
    <ligand>
        <name>L-threonine</name>
        <dbReference type="ChEBI" id="CHEBI:57926"/>
    </ligand>
</feature>
<feature type="binding site" evidence="14">
    <location>
        <position position="37"/>
    </location>
    <ligand>
        <name>L-threonine</name>
        <dbReference type="ChEBI" id="CHEBI:57926"/>
    </ligand>
</feature>
<evidence type="ECO:0000256" key="7">
    <source>
        <dbReference type="ARBA" id="ARBA00022694"/>
    </source>
</evidence>
<evidence type="ECO:0000256" key="3">
    <source>
        <dbReference type="ARBA" id="ARBA00012584"/>
    </source>
</evidence>
<accession>A0A1H8PV66</accession>
<dbReference type="Pfam" id="PF01300">
    <property type="entry name" value="Sua5_yciO_yrdC"/>
    <property type="match status" value="1"/>
</dbReference>
<evidence type="ECO:0000256" key="1">
    <source>
        <dbReference type="ARBA" id="ARBA00004496"/>
    </source>
</evidence>
<gene>
    <name evidence="16" type="ORF">SAMN04490178_10290</name>
</gene>
<feature type="binding site" evidence="14">
    <location>
        <position position="143"/>
    </location>
    <ligand>
        <name>L-threonine</name>
        <dbReference type="ChEBI" id="CHEBI:57926"/>
    </ligand>
</feature>
<keyword evidence="17" id="KW-1185">Reference proteome</keyword>
<evidence type="ECO:0000256" key="9">
    <source>
        <dbReference type="ARBA" id="ARBA00022741"/>
    </source>
</evidence>
<protein>
    <recommendedName>
        <fullName evidence="4 13">Threonylcarbamoyl-AMP synthase</fullName>
        <shortName evidence="13">TC-AMP synthase</shortName>
        <ecNumber evidence="3 13">2.7.7.87</ecNumber>
    </recommendedName>
    <alternativeName>
        <fullName evidence="11 13">L-threonylcarbamoyladenylate synthase</fullName>
    </alternativeName>
</protein>
<dbReference type="EMBL" id="FODY01000002">
    <property type="protein sequence ID" value="SEO45661.1"/>
    <property type="molecule type" value="Genomic_DNA"/>
</dbReference>
<feature type="binding site" evidence="14">
    <location>
        <position position="64"/>
    </location>
    <ligand>
        <name>ATP</name>
        <dbReference type="ChEBI" id="CHEBI:30616"/>
    </ligand>
</feature>
<keyword evidence="10 13" id="KW-0067">ATP-binding</keyword>
<dbReference type="PIRSF" id="PIRSF004930">
    <property type="entry name" value="Tln_factor_SUA5"/>
    <property type="match status" value="1"/>
</dbReference>
<dbReference type="InterPro" id="IPR006070">
    <property type="entry name" value="Sua5-like_dom"/>
</dbReference>
<dbReference type="GO" id="GO:0061710">
    <property type="term" value="F:L-threonylcarbamoyladenylate synthase"/>
    <property type="evidence" value="ECO:0007669"/>
    <property type="project" value="UniProtKB-EC"/>
</dbReference>
<evidence type="ECO:0000313" key="16">
    <source>
        <dbReference type="EMBL" id="SEO45661.1"/>
    </source>
</evidence>
<dbReference type="STRING" id="112903.SAMN04490178_10290"/>
<evidence type="ECO:0000256" key="4">
    <source>
        <dbReference type="ARBA" id="ARBA00015492"/>
    </source>
</evidence>
<feature type="binding site" evidence="14">
    <location>
        <position position="145"/>
    </location>
    <ligand>
        <name>ATP</name>
        <dbReference type="ChEBI" id="CHEBI:30616"/>
    </ligand>
</feature>
<dbReference type="InterPro" id="IPR010923">
    <property type="entry name" value="T(6)A37_SUA5"/>
</dbReference>
<feature type="binding site" evidence="14">
    <location>
        <position position="236"/>
    </location>
    <ligand>
        <name>ATP</name>
        <dbReference type="ChEBI" id="CHEBI:30616"/>
    </ligand>
</feature>
<evidence type="ECO:0000256" key="12">
    <source>
        <dbReference type="ARBA" id="ARBA00048366"/>
    </source>
</evidence>
<keyword evidence="7 13" id="KW-0819">tRNA processing</keyword>
<comment type="function">
    <text evidence="13">Required for the formation of a threonylcarbamoyl group on adenosine at position 37 (t(6)A37) in tRNAs that read codons beginning with adenine.</text>
</comment>
<keyword evidence="5 13" id="KW-0963">Cytoplasm</keyword>
<feature type="binding site" evidence="14">
    <location>
        <position position="119"/>
    </location>
    <ligand>
        <name>ATP</name>
        <dbReference type="ChEBI" id="CHEBI:30616"/>
    </ligand>
</feature>
<evidence type="ECO:0000256" key="6">
    <source>
        <dbReference type="ARBA" id="ARBA00022679"/>
    </source>
</evidence>
<evidence type="ECO:0000256" key="2">
    <source>
        <dbReference type="ARBA" id="ARBA00007663"/>
    </source>
</evidence>
<dbReference type="GO" id="GO:0006450">
    <property type="term" value="P:regulation of translational fidelity"/>
    <property type="evidence" value="ECO:0007669"/>
    <property type="project" value="TreeGrafter"/>
</dbReference>
<dbReference type="InterPro" id="IPR017945">
    <property type="entry name" value="DHBP_synth_RibB-like_a/b_dom"/>
</dbReference>
<dbReference type="GO" id="GO:0005737">
    <property type="term" value="C:cytoplasm"/>
    <property type="evidence" value="ECO:0007669"/>
    <property type="project" value="UniProtKB-SubCell"/>
</dbReference>
<evidence type="ECO:0000256" key="14">
    <source>
        <dbReference type="PIRSR" id="PIRSR004930-1"/>
    </source>
</evidence>
<evidence type="ECO:0000313" key="17">
    <source>
        <dbReference type="Proteomes" id="UP000198847"/>
    </source>
</evidence>
<comment type="similarity">
    <text evidence="2 13">Belongs to the SUA5 family.</text>
</comment>
<dbReference type="InterPro" id="IPR050156">
    <property type="entry name" value="TC-AMP_synthase_SUA5"/>
</dbReference>
<name>A0A1H8PV66_9FIRM</name>
<organism evidence="16 17">
    <name type="scientific">Propionispora vibrioides</name>
    <dbReference type="NCBI Taxonomy" id="112903"/>
    <lineage>
        <taxon>Bacteria</taxon>
        <taxon>Bacillati</taxon>
        <taxon>Bacillota</taxon>
        <taxon>Negativicutes</taxon>
        <taxon>Selenomonadales</taxon>
        <taxon>Sporomusaceae</taxon>
        <taxon>Propionispora</taxon>
    </lineage>
</organism>
<dbReference type="PANTHER" id="PTHR17490">
    <property type="entry name" value="SUA5"/>
    <property type="match status" value="1"/>
</dbReference>
<dbReference type="FunFam" id="3.90.870.10:FF:000009">
    <property type="entry name" value="Threonylcarbamoyl-AMP synthase, putative"/>
    <property type="match status" value="1"/>
</dbReference>
<comment type="catalytic activity">
    <reaction evidence="12 13">
        <text>L-threonine + hydrogencarbonate + ATP = L-threonylcarbamoyladenylate + diphosphate + H2O</text>
        <dbReference type="Rhea" id="RHEA:36407"/>
        <dbReference type="ChEBI" id="CHEBI:15377"/>
        <dbReference type="ChEBI" id="CHEBI:17544"/>
        <dbReference type="ChEBI" id="CHEBI:30616"/>
        <dbReference type="ChEBI" id="CHEBI:33019"/>
        <dbReference type="ChEBI" id="CHEBI:57926"/>
        <dbReference type="ChEBI" id="CHEBI:73682"/>
        <dbReference type="EC" id="2.7.7.87"/>
    </reaction>
</comment>
<dbReference type="OrthoDB" id="9814580at2"/>
<dbReference type="GO" id="GO:0008033">
    <property type="term" value="P:tRNA processing"/>
    <property type="evidence" value="ECO:0007669"/>
    <property type="project" value="UniProtKB-KW"/>
</dbReference>
<dbReference type="Gene3D" id="3.90.870.10">
    <property type="entry name" value="DHBP synthase"/>
    <property type="match status" value="1"/>
</dbReference>
<dbReference type="InterPro" id="IPR038385">
    <property type="entry name" value="Sua5/YwlC_C"/>
</dbReference>
<feature type="binding site" evidence="14">
    <location>
        <position position="183"/>
    </location>
    <ligand>
        <name>L-threonine</name>
        <dbReference type="ChEBI" id="CHEBI:57926"/>
    </ligand>
</feature>